<keyword evidence="1" id="KW-0808">Transferase</keyword>
<dbReference type="GO" id="GO:0008168">
    <property type="term" value="F:methyltransferase activity"/>
    <property type="evidence" value="ECO:0007669"/>
    <property type="project" value="UniProtKB-KW"/>
</dbReference>
<keyword evidence="2" id="KW-1185">Reference proteome</keyword>
<proteinExistence type="predicted"/>
<gene>
    <name evidence="1" type="ORF">MO867_05220</name>
</gene>
<dbReference type="RefSeq" id="WP_252465184.1">
    <property type="nucleotide sequence ID" value="NZ_JALBWM010000014.1"/>
</dbReference>
<sequence>MPNSEFSDDQVLSSWHKNAQAWTQVVDNGAIPSRKLITDAAIVATVLEYNPASVLDIGCGEGWLSRKLAGQGIQVCGIDGIAPLVKTASERAGINESYRQFEYQEICAKNLAQKFEVIVCNFSLIGRESVEQIFKNAGEILHPNGYLIVQTLHPYQSCGDADYLDGWRRGSWEGIAGDFHDAAPWYFRTLASWLQLFADNGFVLAALREPKAASLPHPSSLILCGKINADTD</sequence>
<dbReference type="CDD" id="cd02440">
    <property type="entry name" value="AdoMet_MTases"/>
    <property type="match status" value="1"/>
</dbReference>
<dbReference type="PANTHER" id="PTHR43464">
    <property type="entry name" value="METHYLTRANSFERASE"/>
    <property type="match status" value="1"/>
</dbReference>
<protein>
    <submittedName>
        <fullName evidence="1">Class I SAM-dependent methyltransferase</fullName>
    </submittedName>
</protein>
<dbReference type="InterPro" id="IPR029063">
    <property type="entry name" value="SAM-dependent_MTases_sf"/>
</dbReference>
<dbReference type="Proteomes" id="UP001139028">
    <property type="component" value="Unassembled WGS sequence"/>
</dbReference>
<dbReference type="GO" id="GO:0032259">
    <property type="term" value="P:methylation"/>
    <property type="evidence" value="ECO:0007669"/>
    <property type="project" value="UniProtKB-KW"/>
</dbReference>
<keyword evidence="1" id="KW-0489">Methyltransferase</keyword>
<dbReference type="Pfam" id="PF13489">
    <property type="entry name" value="Methyltransf_23"/>
    <property type="match status" value="1"/>
</dbReference>
<organism evidence="1 2">
    <name type="scientific">Microbulbifer okhotskensis</name>
    <dbReference type="NCBI Taxonomy" id="2926617"/>
    <lineage>
        <taxon>Bacteria</taxon>
        <taxon>Pseudomonadati</taxon>
        <taxon>Pseudomonadota</taxon>
        <taxon>Gammaproteobacteria</taxon>
        <taxon>Cellvibrionales</taxon>
        <taxon>Microbulbiferaceae</taxon>
        <taxon>Microbulbifer</taxon>
    </lineage>
</organism>
<dbReference type="AlphaFoldDB" id="A0A9X2EQD2"/>
<accession>A0A9X2EQD2</accession>
<reference evidence="1" key="1">
    <citation type="journal article" date="2022" name="Arch. Microbiol.">
        <title>Microbulbifer okhotskensis sp. nov., isolated from a deep bottom sediment of the Okhotsk Sea.</title>
        <authorList>
            <person name="Romanenko L."/>
            <person name="Kurilenko V."/>
            <person name="Otstavnykh N."/>
            <person name="Velansky P."/>
            <person name="Isaeva M."/>
            <person name="Mikhailov V."/>
        </authorList>
    </citation>
    <scope>NUCLEOTIDE SEQUENCE</scope>
    <source>
        <strain evidence="1">OS29</strain>
    </source>
</reference>
<dbReference type="EMBL" id="JALBWM010000014">
    <property type="protein sequence ID" value="MCO1333738.1"/>
    <property type="molecule type" value="Genomic_DNA"/>
</dbReference>
<name>A0A9X2EQD2_9GAMM</name>
<dbReference type="SUPFAM" id="SSF53335">
    <property type="entry name" value="S-adenosyl-L-methionine-dependent methyltransferases"/>
    <property type="match status" value="1"/>
</dbReference>
<dbReference type="Gene3D" id="3.40.50.150">
    <property type="entry name" value="Vaccinia Virus protein VP39"/>
    <property type="match status" value="1"/>
</dbReference>
<evidence type="ECO:0000313" key="1">
    <source>
        <dbReference type="EMBL" id="MCO1333738.1"/>
    </source>
</evidence>
<evidence type="ECO:0000313" key="2">
    <source>
        <dbReference type="Proteomes" id="UP001139028"/>
    </source>
</evidence>
<comment type="caution">
    <text evidence="1">The sequence shown here is derived from an EMBL/GenBank/DDBJ whole genome shotgun (WGS) entry which is preliminary data.</text>
</comment>